<dbReference type="Gene3D" id="2.60.120.200">
    <property type="match status" value="1"/>
</dbReference>
<dbReference type="EMBL" id="QUSF01000001">
    <property type="protein sequence ID" value="RLW13155.1"/>
    <property type="molecule type" value="Genomic_DNA"/>
</dbReference>
<feature type="domain" description="Laminin G" evidence="2">
    <location>
        <begin position="6"/>
        <end position="101"/>
    </location>
</feature>
<dbReference type="InterPro" id="IPR013320">
    <property type="entry name" value="ConA-like_dom_sf"/>
</dbReference>
<dbReference type="AlphaFoldDB" id="A0A3L8T0Z1"/>
<feature type="non-terminal residue" evidence="3">
    <location>
        <position position="1"/>
    </location>
</feature>
<proteinExistence type="predicted"/>
<evidence type="ECO:0000313" key="4">
    <source>
        <dbReference type="Proteomes" id="UP000276834"/>
    </source>
</evidence>
<dbReference type="Pfam" id="PF00054">
    <property type="entry name" value="Laminin_G_1"/>
    <property type="match status" value="1"/>
</dbReference>
<evidence type="ECO:0000313" key="3">
    <source>
        <dbReference type="EMBL" id="RLW13155.1"/>
    </source>
</evidence>
<evidence type="ECO:0000256" key="1">
    <source>
        <dbReference type="PROSITE-ProRule" id="PRU00122"/>
    </source>
</evidence>
<comment type="caution">
    <text evidence="1">Lacks conserved residue(s) required for the propagation of feature annotation.</text>
</comment>
<dbReference type="PROSITE" id="PS50025">
    <property type="entry name" value="LAM_G_DOMAIN"/>
    <property type="match status" value="1"/>
</dbReference>
<dbReference type="CDD" id="cd00110">
    <property type="entry name" value="LamG"/>
    <property type="match status" value="1"/>
</dbReference>
<feature type="non-terminal residue" evidence="3">
    <location>
        <position position="101"/>
    </location>
</feature>
<keyword evidence="4" id="KW-1185">Reference proteome</keyword>
<dbReference type="Proteomes" id="UP000276834">
    <property type="component" value="Unassembled WGS sequence"/>
</dbReference>
<dbReference type="InterPro" id="IPR001791">
    <property type="entry name" value="Laminin_G"/>
</dbReference>
<sequence length="101" mass="11224">SPQDEDTSFHFDGSGYSLVEKALRSTVTQILLSFSTFSPNGLLLYLASNGTKDFLSLELVDGRVRVTVDLGSGPLALTTENRYNNGTWYKISFNRNKKQGR</sequence>
<reference evidence="3 4" key="1">
    <citation type="journal article" date="2018" name="Proc. R. Soc. B">
        <title>A non-coding region near Follistatin controls head colour polymorphism in the Gouldian finch.</title>
        <authorList>
            <person name="Toomey M.B."/>
            <person name="Marques C.I."/>
            <person name="Andrade P."/>
            <person name="Araujo P.M."/>
            <person name="Sabatino S."/>
            <person name="Gazda M.A."/>
            <person name="Afonso S."/>
            <person name="Lopes R.J."/>
            <person name="Corbo J.C."/>
            <person name="Carneiro M."/>
        </authorList>
    </citation>
    <scope>NUCLEOTIDE SEQUENCE [LARGE SCALE GENOMIC DNA]</scope>
    <source>
        <strain evidence="3">Red01</strain>
        <tissue evidence="3">Muscle</tissue>
    </source>
</reference>
<dbReference type="PANTHER" id="PTHR15036">
    <property type="entry name" value="PIKACHURIN-LIKE PROTEIN"/>
    <property type="match status" value="1"/>
</dbReference>
<gene>
    <name evidence="3" type="ORF">DV515_00000164</name>
</gene>
<dbReference type="InterPro" id="IPR050372">
    <property type="entry name" value="Neurexin-related_CASP"/>
</dbReference>
<evidence type="ECO:0000259" key="2">
    <source>
        <dbReference type="PROSITE" id="PS50025"/>
    </source>
</evidence>
<name>A0A3L8T0Z1_CHLGU</name>
<dbReference type="PANTHER" id="PTHR15036:SF67">
    <property type="entry name" value="LAMININ SUBUNIT ALPHA-LIKE PROTEIN"/>
    <property type="match status" value="1"/>
</dbReference>
<accession>A0A3L8T0Z1</accession>
<dbReference type="SUPFAM" id="SSF49899">
    <property type="entry name" value="Concanavalin A-like lectins/glucanases"/>
    <property type="match status" value="1"/>
</dbReference>
<protein>
    <recommendedName>
        <fullName evidence="2">Laminin G domain-containing protein</fullName>
    </recommendedName>
</protein>
<dbReference type="OrthoDB" id="10011303at2759"/>
<organism evidence="3 4">
    <name type="scientific">Chloebia gouldiae</name>
    <name type="common">Gouldian finch</name>
    <name type="synonym">Erythrura gouldiae</name>
    <dbReference type="NCBI Taxonomy" id="44316"/>
    <lineage>
        <taxon>Eukaryota</taxon>
        <taxon>Metazoa</taxon>
        <taxon>Chordata</taxon>
        <taxon>Craniata</taxon>
        <taxon>Vertebrata</taxon>
        <taxon>Euteleostomi</taxon>
        <taxon>Archelosauria</taxon>
        <taxon>Archosauria</taxon>
        <taxon>Dinosauria</taxon>
        <taxon>Saurischia</taxon>
        <taxon>Theropoda</taxon>
        <taxon>Coelurosauria</taxon>
        <taxon>Aves</taxon>
        <taxon>Neognathae</taxon>
        <taxon>Neoaves</taxon>
        <taxon>Telluraves</taxon>
        <taxon>Australaves</taxon>
        <taxon>Passeriformes</taxon>
        <taxon>Passeroidea</taxon>
        <taxon>Passeridae</taxon>
        <taxon>Chloebia</taxon>
    </lineage>
</organism>
<comment type="caution">
    <text evidence="3">The sequence shown here is derived from an EMBL/GenBank/DDBJ whole genome shotgun (WGS) entry which is preliminary data.</text>
</comment>